<dbReference type="Pfam" id="PF13905">
    <property type="entry name" value="Thioredoxin_8"/>
    <property type="match status" value="1"/>
</dbReference>
<evidence type="ECO:0000256" key="4">
    <source>
        <dbReference type="ARBA" id="ARBA00023284"/>
    </source>
</evidence>
<dbReference type="InterPro" id="IPR012336">
    <property type="entry name" value="Thioredoxin-like_fold"/>
</dbReference>
<evidence type="ECO:0000256" key="3">
    <source>
        <dbReference type="ARBA" id="ARBA00023157"/>
    </source>
</evidence>
<feature type="domain" description="Thioredoxin" evidence="6">
    <location>
        <begin position="324"/>
        <end position="472"/>
    </location>
</feature>
<organism evidence="7 8">
    <name type="scientific">Pedobacter panaciterrae</name>
    <dbReference type="NCBI Taxonomy" id="363849"/>
    <lineage>
        <taxon>Bacteria</taxon>
        <taxon>Pseudomonadati</taxon>
        <taxon>Bacteroidota</taxon>
        <taxon>Sphingobacteriia</taxon>
        <taxon>Sphingobacteriales</taxon>
        <taxon>Sphingobacteriaceae</taxon>
        <taxon>Pedobacter</taxon>
    </lineage>
</organism>
<dbReference type="InterPro" id="IPR050553">
    <property type="entry name" value="Thioredoxin_ResA/DsbE_sf"/>
</dbReference>
<evidence type="ECO:0000256" key="1">
    <source>
        <dbReference type="ARBA" id="ARBA00004196"/>
    </source>
</evidence>
<name>A0ABU8NIV0_9SPHI</name>
<dbReference type="Gene3D" id="3.40.30.10">
    <property type="entry name" value="Glutaredoxin"/>
    <property type="match status" value="1"/>
</dbReference>
<sequence>MKITLLLAFLIVFSSAMAQSHDKVTLSGTATHEKIDHIFINEPLLFYTQEPKNLLTCYTQNNQLKGAFGINKPQFVYLSIMLRNWQVYVMPGDTIRFTIDGAGLDAKIKFFGKHAANYQVFANITDFTGGPQKPPRYIISKELRHNKNNLLNYKITLDKWYKDKNEQLESLLKLYPISKSLTHIARSKIGYYYANSLYSPVSDMAADSVPKEYLNELKKIGFNDDRLLSANEYKYAVYNRYVRFKEIEGTVNLKEIEKKIKSELKGKSKDYAIASLIGACAQRKIPIDDSALSSMIRSAYTEVKDPSYLAYIRESELNYFLLNKPLTDKVLDGTLLTTYSNGMKKSLREVLAVYPGKAVYIDLWASWCGACRVDIAESADAKKWMTENGVAVVYFSLDKDKAAWMKVTVSDKIENDQYLVENEFSSELSKFMGITSIPRYLLIDKNHFVKSIFAPRPLESDLTQLKSLVKIF</sequence>
<gene>
    <name evidence="7" type="ORF">WAE58_07080</name>
</gene>
<dbReference type="SUPFAM" id="SSF52833">
    <property type="entry name" value="Thioredoxin-like"/>
    <property type="match status" value="1"/>
</dbReference>
<dbReference type="InterPro" id="IPR013766">
    <property type="entry name" value="Thioredoxin_domain"/>
</dbReference>
<feature type="chain" id="PRO_5047024495" evidence="5">
    <location>
        <begin position="19"/>
        <end position="472"/>
    </location>
</feature>
<evidence type="ECO:0000256" key="5">
    <source>
        <dbReference type="SAM" id="SignalP"/>
    </source>
</evidence>
<keyword evidence="4" id="KW-0676">Redox-active center</keyword>
<dbReference type="CDD" id="cd02966">
    <property type="entry name" value="TlpA_like_family"/>
    <property type="match status" value="1"/>
</dbReference>
<keyword evidence="3" id="KW-1015">Disulfide bond</keyword>
<comment type="subcellular location">
    <subcellularLocation>
        <location evidence="1">Cell envelope</location>
    </subcellularLocation>
</comment>
<evidence type="ECO:0000259" key="6">
    <source>
        <dbReference type="PROSITE" id="PS51352"/>
    </source>
</evidence>
<dbReference type="InterPro" id="IPR036249">
    <property type="entry name" value="Thioredoxin-like_sf"/>
</dbReference>
<dbReference type="Proteomes" id="UP001378956">
    <property type="component" value="Unassembled WGS sequence"/>
</dbReference>
<feature type="signal peptide" evidence="5">
    <location>
        <begin position="1"/>
        <end position="18"/>
    </location>
</feature>
<proteinExistence type="predicted"/>
<dbReference type="RefSeq" id="WP_337715945.1">
    <property type="nucleotide sequence ID" value="NZ_JBBEUB010000002.1"/>
</dbReference>
<keyword evidence="2" id="KW-0201">Cytochrome c-type biogenesis</keyword>
<accession>A0ABU8NIV0</accession>
<evidence type="ECO:0000313" key="7">
    <source>
        <dbReference type="EMBL" id="MEJ2902180.1"/>
    </source>
</evidence>
<keyword evidence="5" id="KW-0732">Signal</keyword>
<dbReference type="PANTHER" id="PTHR42852">
    <property type="entry name" value="THIOL:DISULFIDE INTERCHANGE PROTEIN DSBE"/>
    <property type="match status" value="1"/>
</dbReference>
<dbReference type="PROSITE" id="PS51352">
    <property type="entry name" value="THIOREDOXIN_2"/>
    <property type="match status" value="1"/>
</dbReference>
<dbReference type="PANTHER" id="PTHR42852:SF6">
    <property type="entry name" value="THIOL:DISULFIDE INTERCHANGE PROTEIN DSBE"/>
    <property type="match status" value="1"/>
</dbReference>
<reference evidence="7 8" key="1">
    <citation type="submission" date="2024-03" db="EMBL/GenBank/DDBJ databases">
        <title>Sequence of Lycoming College Course Isolates.</title>
        <authorList>
            <person name="Plotts O."/>
            <person name="Newman J."/>
        </authorList>
    </citation>
    <scope>NUCLEOTIDE SEQUENCE [LARGE SCALE GENOMIC DNA]</scope>
    <source>
        <strain evidence="7 8">CJB-3</strain>
    </source>
</reference>
<dbReference type="EMBL" id="JBBEUB010000002">
    <property type="protein sequence ID" value="MEJ2902180.1"/>
    <property type="molecule type" value="Genomic_DNA"/>
</dbReference>
<evidence type="ECO:0000313" key="8">
    <source>
        <dbReference type="Proteomes" id="UP001378956"/>
    </source>
</evidence>
<comment type="caution">
    <text evidence="7">The sequence shown here is derived from an EMBL/GenBank/DDBJ whole genome shotgun (WGS) entry which is preliminary data.</text>
</comment>
<keyword evidence="8" id="KW-1185">Reference proteome</keyword>
<protein>
    <submittedName>
        <fullName evidence="7">TlpA disulfide reductase family protein</fullName>
    </submittedName>
</protein>
<evidence type="ECO:0000256" key="2">
    <source>
        <dbReference type="ARBA" id="ARBA00022748"/>
    </source>
</evidence>